<dbReference type="InterPro" id="IPR002563">
    <property type="entry name" value="Flavin_Rdtase-like_dom"/>
</dbReference>
<dbReference type="EMBL" id="UPPP01000134">
    <property type="protein sequence ID" value="VBB09840.1"/>
    <property type="molecule type" value="Genomic_DNA"/>
</dbReference>
<reference evidence="3 4" key="1">
    <citation type="submission" date="2018-06" db="EMBL/GenBank/DDBJ databases">
        <authorList>
            <person name="Strepis N."/>
        </authorList>
    </citation>
    <scope>NUCLEOTIDE SEQUENCE [LARGE SCALE GENOMIC DNA]</scope>
    <source>
        <strain evidence="3">LUCI</strain>
    </source>
</reference>
<evidence type="ECO:0000313" key="3">
    <source>
        <dbReference type="EMBL" id="VBB09840.1"/>
    </source>
</evidence>
<dbReference type="GO" id="GO:0010181">
    <property type="term" value="F:FMN binding"/>
    <property type="evidence" value="ECO:0007669"/>
    <property type="project" value="InterPro"/>
</dbReference>
<dbReference type="GO" id="GO:0016646">
    <property type="term" value="F:oxidoreductase activity, acting on the CH-NH group of donors, NAD or NADP as acceptor"/>
    <property type="evidence" value="ECO:0007669"/>
    <property type="project" value="UniProtKB-ARBA"/>
</dbReference>
<dbReference type="PANTHER" id="PTHR43567:SF5">
    <property type="entry name" value="HYPOTHETICAL CYTOSOLIC PROTEIN"/>
    <property type="match status" value="1"/>
</dbReference>
<organism evidence="3 4">
    <name type="scientific">Lucifera butyrica</name>
    <dbReference type="NCBI Taxonomy" id="1351585"/>
    <lineage>
        <taxon>Bacteria</taxon>
        <taxon>Bacillati</taxon>
        <taxon>Bacillota</taxon>
        <taxon>Negativicutes</taxon>
        <taxon>Veillonellales</taxon>
        <taxon>Veillonellaceae</taxon>
        <taxon>Lucifera</taxon>
    </lineage>
</organism>
<gene>
    <name evidence="3" type="ORF">LUCI_5138</name>
</gene>
<sequence length="166" mass="18282">MKQVSYNEYAAKVMEGLPQGAFLTTAHAGKINSMTIGWGSLGVMWRKPVFLVMVRPSRFTFELIEKSNEFTVSVPLHDMKQALSLCGTKSGREMDKLATAGLKAVPGQTIATPVIAGCGLHYECKVIYKQAMLPDALEKELTQSCYPAGDHHTLYYGEITATYLDE</sequence>
<comment type="similarity">
    <text evidence="1">Belongs to the flavoredoxin family.</text>
</comment>
<dbReference type="Gene3D" id="2.30.110.10">
    <property type="entry name" value="Electron Transport, Fmn-binding Protein, Chain A"/>
    <property type="match status" value="1"/>
</dbReference>
<proteinExistence type="inferred from homology"/>
<dbReference type="InterPro" id="IPR012349">
    <property type="entry name" value="Split_barrel_FMN-bd"/>
</dbReference>
<evidence type="ECO:0000259" key="2">
    <source>
        <dbReference type="SMART" id="SM00903"/>
    </source>
</evidence>
<dbReference type="OrthoDB" id="9791490at2"/>
<dbReference type="RefSeq" id="WP_122630689.1">
    <property type="nucleotide sequence ID" value="NZ_UPPP01000134.1"/>
</dbReference>
<evidence type="ECO:0000256" key="1">
    <source>
        <dbReference type="ARBA" id="ARBA00038054"/>
    </source>
</evidence>
<dbReference type="SUPFAM" id="SSF50475">
    <property type="entry name" value="FMN-binding split barrel"/>
    <property type="match status" value="1"/>
</dbReference>
<dbReference type="InterPro" id="IPR052174">
    <property type="entry name" value="Flavoredoxin"/>
</dbReference>
<dbReference type="Proteomes" id="UP000277811">
    <property type="component" value="Unassembled WGS sequence"/>
</dbReference>
<dbReference type="Pfam" id="PF01613">
    <property type="entry name" value="Flavin_Reduct"/>
    <property type="match status" value="1"/>
</dbReference>
<dbReference type="SMART" id="SM00903">
    <property type="entry name" value="Flavin_Reduct"/>
    <property type="match status" value="1"/>
</dbReference>
<protein>
    <recommendedName>
        <fullName evidence="2">Flavin reductase like domain-containing protein</fullName>
    </recommendedName>
</protein>
<evidence type="ECO:0000313" key="4">
    <source>
        <dbReference type="Proteomes" id="UP000277811"/>
    </source>
</evidence>
<keyword evidence="4" id="KW-1185">Reference proteome</keyword>
<feature type="domain" description="Flavin reductase like" evidence="2">
    <location>
        <begin position="14"/>
        <end position="166"/>
    </location>
</feature>
<dbReference type="PANTHER" id="PTHR43567">
    <property type="entry name" value="FLAVOREDOXIN-RELATED-RELATED"/>
    <property type="match status" value="1"/>
</dbReference>
<name>A0A498RGA3_9FIRM</name>
<dbReference type="AlphaFoldDB" id="A0A498RGA3"/>
<accession>A0A498RGA3</accession>